<dbReference type="GO" id="GO:0016491">
    <property type="term" value="F:oxidoreductase activity"/>
    <property type="evidence" value="ECO:0007669"/>
    <property type="project" value="UniProtKB-KW"/>
</dbReference>
<accession>A0A7G9RFM3</accession>
<dbReference type="Pfam" id="PF01408">
    <property type="entry name" value="GFO_IDH_MocA"/>
    <property type="match status" value="1"/>
</dbReference>
<gene>
    <name evidence="4" type="ORF">H9L09_08755</name>
</gene>
<dbReference type="Gene3D" id="3.30.360.10">
    <property type="entry name" value="Dihydrodipicolinate Reductase, domain 2"/>
    <property type="match status" value="1"/>
</dbReference>
<evidence type="ECO:0000259" key="3">
    <source>
        <dbReference type="Pfam" id="PF22725"/>
    </source>
</evidence>
<evidence type="ECO:0000313" key="5">
    <source>
        <dbReference type="Proteomes" id="UP000515947"/>
    </source>
</evidence>
<organism evidence="4 5">
    <name type="scientific">Nocardioides mesophilus</name>
    <dbReference type="NCBI Taxonomy" id="433659"/>
    <lineage>
        <taxon>Bacteria</taxon>
        <taxon>Bacillati</taxon>
        <taxon>Actinomycetota</taxon>
        <taxon>Actinomycetes</taxon>
        <taxon>Propionibacteriales</taxon>
        <taxon>Nocardioidaceae</taxon>
        <taxon>Nocardioides</taxon>
    </lineage>
</organism>
<evidence type="ECO:0000256" key="1">
    <source>
        <dbReference type="ARBA" id="ARBA00023002"/>
    </source>
</evidence>
<dbReference type="Gene3D" id="3.40.50.720">
    <property type="entry name" value="NAD(P)-binding Rossmann-like Domain"/>
    <property type="match status" value="1"/>
</dbReference>
<feature type="domain" description="GFO/IDH/MocA-like oxidoreductase" evidence="3">
    <location>
        <begin position="153"/>
        <end position="298"/>
    </location>
</feature>
<proteinExistence type="predicted"/>
<keyword evidence="1" id="KW-0560">Oxidoreductase</keyword>
<dbReference type="GO" id="GO:0000166">
    <property type="term" value="F:nucleotide binding"/>
    <property type="evidence" value="ECO:0007669"/>
    <property type="project" value="InterPro"/>
</dbReference>
<dbReference type="Proteomes" id="UP000515947">
    <property type="component" value="Chromosome"/>
</dbReference>
<dbReference type="InterPro" id="IPR000683">
    <property type="entry name" value="Gfo/Idh/MocA-like_OxRdtase_N"/>
</dbReference>
<dbReference type="InterPro" id="IPR036291">
    <property type="entry name" value="NAD(P)-bd_dom_sf"/>
</dbReference>
<reference evidence="4 5" key="1">
    <citation type="submission" date="2020-08" db="EMBL/GenBank/DDBJ databases">
        <title>Genome sequence of Nocardioides mesophilus KACC 16243T.</title>
        <authorList>
            <person name="Hyun D.-W."/>
            <person name="Bae J.-W."/>
        </authorList>
    </citation>
    <scope>NUCLEOTIDE SEQUENCE [LARGE SCALE GENOMIC DNA]</scope>
    <source>
        <strain evidence="4 5">KACC 16243</strain>
    </source>
</reference>
<dbReference type="KEGG" id="nmes:H9L09_08755"/>
<sequence>MSGDLGERTGEPVKPPLGIAVLGLGWMGQAHSRSARRIPTHFPERSFDPQLVVCADPDPGRRAAASEDYGFRRVTDDWRSAVTADDVDVVFVTAPNMLHLPMIEAACAAGKAVFSEKPIGGTPDHALSAWRLATEAGVRTGVGYCYLWSPLVLHARNLILSGELGEIVHYRGSFLSMYGSDPLGLLTWRFLLDQAGFGVSSDILSHSVAMAQFLVGDIAEVVGMANTNITHRPLQSGASSHYGTGSPEDPVGEVENEDFASMLCTFENGATGTFEASRTIVGPESRNAFEVYGTRGSLSWNHERINELLFYSGTDQTNSGYTTIFGGERFPFHGAFVPGKANSIGFEDLVAIQDFCFLESLATGSDFSPGFDQAVSVVSVQQALIDSWHSRSWEEVSDLRGRQ</sequence>
<dbReference type="EMBL" id="CP060713">
    <property type="protein sequence ID" value="QNN54398.1"/>
    <property type="molecule type" value="Genomic_DNA"/>
</dbReference>
<dbReference type="InterPro" id="IPR050463">
    <property type="entry name" value="Gfo/Idh/MocA_oxidrdct_glycsds"/>
</dbReference>
<feature type="domain" description="Gfo/Idh/MocA-like oxidoreductase N-terminal" evidence="2">
    <location>
        <begin position="18"/>
        <end position="144"/>
    </location>
</feature>
<evidence type="ECO:0000259" key="2">
    <source>
        <dbReference type="Pfam" id="PF01408"/>
    </source>
</evidence>
<dbReference type="PANTHER" id="PTHR43818:SF11">
    <property type="entry name" value="BCDNA.GH03377"/>
    <property type="match status" value="1"/>
</dbReference>
<dbReference type="PANTHER" id="PTHR43818">
    <property type="entry name" value="BCDNA.GH03377"/>
    <property type="match status" value="1"/>
</dbReference>
<dbReference type="RefSeq" id="WP_187580238.1">
    <property type="nucleotide sequence ID" value="NZ_CP060713.1"/>
</dbReference>
<dbReference type="SUPFAM" id="SSF51735">
    <property type="entry name" value="NAD(P)-binding Rossmann-fold domains"/>
    <property type="match status" value="1"/>
</dbReference>
<evidence type="ECO:0000313" key="4">
    <source>
        <dbReference type="EMBL" id="QNN54398.1"/>
    </source>
</evidence>
<dbReference type="Pfam" id="PF22725">
    <property type="entry name" value="GFO_IDH_MocA_C3"/>
    <property type="match status" value="1"/>
</dbReference>
<name>A0A7G9RFM3_9ACTN</name>
<protein>
    <submittedName>
        <fullName evidence="4">Gfo/Idh/MocA family oxidoreductase</fullName>
    </submittedName>
</protein>
<dbReference type="InterPro" id="IPR055170">
    <property type="entry name" value="GFO_IDH_MocA-like_dom"/>
</dbReference>
<keyword evidence="5" id="KW-1185">Reference proteome</keyword>
<dbReference type="AlphaFoldDB" id="A0A7G9RFM3"/>
<dbReference type="SUPFAM" id="SSF55347">
    <property type="entry name" value="Glyceraldehyde-3-phosphate dehydrogenase-like, C-terminal domain"/>
    <property type="match status" value="1"/>
</dbReference>